<feature type="compositionally biased region" description="Polar residues" evidence="1">
    <location>
        <begin position="69"/>
        <end position="93"/>
    </location>
</feature>
<dbReference type="EMBL" id="JACAZF010000007">
    <property type="protein sequence ID" value="KAF7298827.1"/>
    <property type="molecule type" value="Genomic_DNA"/>
</dbReference>
<feature type="compositionally biased region" description="Low complexity" evidence="1">
    <location>
        <begin position="17"/>
        <end position="31"/>
    </location>
</feature>
<dbReference type="RefSeq" id="XP_037218215.1">
    <property type="nucleotide sequence ID" value="XM_037364973.1"/>
</dbReference>
<comment type="caution">
    <text evidence="2">The sequence shown here is derived from an EMBL/GenBank/DDBJ whole genome shotgun (WGS) entry which is preliminary data.</text>
</comment>
<evidence type="ECO:0000256" key="1">
    <source>
        <dbReference type="SAM" id="MobiDB-lite"/>
    </source>
</evidence>
<proteinExistence type="predicted"/>
<evidence type="ECO:0000313" key="2">
    <source>
        <dbReference type="EMBL" id="KAF7298827.1"/>
    </source>
</evidence>
<name>A0A8H6SI85_9AGAR</name>
<keyword evidence="3" id="KW-1185">Reference proteome</keyword>
<dbReference type="AlphaFoldDB" id="A0A8H6SI85"/>
<feature type="compositionally biased region" description="Polar residues" evidence="1">
    <location>
        <begin position="35"/>
        <end position="45"/>
    </location>
</feature>
<sequence length="421" mass="46298">MPKRRLSLHSIFSPEGSASASKHPKSSPYSHNTQHDAASVNSLVDSDTESFLLDEDPFADLSAGPELQPLSNAPESTSASTIKQRATGSHPSLSTLVRKNIAAPHIPHGHVGANLPAEPWDIAPAPERPLTIRSISAPTSSLQSRPEILQSRSLPKLFGDQEICYDRSRPSKPLPIQTRRFPSPRYEYQHPMQSMSADPVMPLVPPTINPFPILPEVVPSEPLSLLLSQTLPVNSDQSEGEDELELHRLGIGFECRQTFEPALARNASKKLKLSPIVLPCHKRGHRRTNAFPQLDISLPSVHPDVETSPGSTTCFDQEWPTASLMCDTSTTCSPPSSWSGHENDSSISDDVHLPSITKSRSDCGHDFTGSPRRIVSRKPSYELGKAPARQRSRLRDLVWRRKTPNGEPQVPLVRRLFSGPT</sequence>
<evidence type="ECO:0000313" key="3">
    <source>
        <dbReference type="Proteomes" id="UP000636479"/>
    </source>
</evidence>
<accession>A0A8H6SI85</accession>
<gene>
    <name evidence="2" type="ORF">MIND_00830300</name>
</gene>
<organism evidence="2 3">
    <name type="scientific">Mycena indigotica</name>
    <dbReference type="NCBI Taxonomy" id="2126181"/>
    <lineage>
        <taxon>Eukaryota</taxon>
        <taxon>Fungi</taxon>
        <taxon>Dikarya</taxon>
        <taxon>Basidiomycota</taxon>
        <taxon>Agaricomycotina</taxon>
        <taxon>Agaricomycetes</taxon>
        <taxon>Agaricomycetidae</taxon>
        <taxon>Agaricales</taxon>
        <taxon>Marasmiineae</taxon>
        <taxon>Mycenaceae</taxon>
        <taxon>Mycena</taxon>
    </lineage>
</organism>
<protein>
    <submittedName>
        <fullName evidence="2">Uncharacterized protein</fullName>
    </submittedName>
</protein>
<dbReference type="GeneID" id="59347489"/>
<feature type="compositionally biased region" description="Acidic residues" evidence="1">
    <location>
        <begin position="46"/>
        <end position="58"/>
    </location>
</feature>
<reference evidence="2" key="1">
    <citation type="submission" date="2020-05" db="EMBL/GenBank/DDBJ databases">
        <title>Mycena genomes resolve the evolution of fungal bioluminescence.</title>
        <authorList>
            <person name="Tsai I.J."/>
        </authorList>
    </citation>
    <scope>NUCLEOTIDE SEQUENCE</scope>
    <source>
        <strain evidence="2">171206Taipei</strain>
    </source>
</reference>
<dbReference type="Proteomes" id="UP000636479">
    <property type="component" value="Unassembled WGS sequence"/>
</dbReference>
<feature type="region of interest" description="Disordered" evidence="1">
    <location>
        <begin position="1"/>
        <end position="93"/>
    </location>
</feature>
<dbReference type="OrthoDB" id="2756336at2759"/>